<feature type="compositionally biased region" description="Polar residues" evidence="1">
    <location>
        <begin position="971"/>
        <end position="984"/>
    </location>
</feature>
<proteinExistence type="predicted"/>
<feature type="region of interest" description="Disordered" evidence="1">
    <location>
        <begin position="513"/>
        <end position="535"/>
    </location>
</feature>
<organism evidence="2 3">
    <name type="scientific">Paralvinella palmiformis</name>
    <dbReference type="NCBI Taxonomy" id="53620"/>
    <lineage>
        <taxon>Eukaryota</taxon>
        <taxon>Metazoa</taxon>
        <taxon>Spiralia</taxon>
        <taxon>Lophotrochozoa</taxon>
        <taxon>Annelida</taxon>
        <taxon>Polychaeta</taxon>
        <taxon>Sedentaria</taxon>
        <taxon>Canalipalpata</taxon>
        <taxon>Terebellida</taxon>
        <taxon>Terebelliformia</taxon>
        <taxon>Alvinellidae</taxon>
        <taxon>Paralvinella</taxon>
    </lineage>
</organism>
<evidence type="ECO:0000256" key="1">
    <source>
        <dbReference type="SAM" id="MobiDB-lite"/>
    </source>
</evidence>
<feature type="region of interest" description="Disordered" evidence="1">
    <location>
        <begin position="1027"/>
        <end position="1078"/>
    </location>
</feature>
<name>A0AAD9MVN2_9ANNE</name>
<dbReference type="Proteomes" id="UP001208570">
    <property type="component" value="Unassembled WGS sequence"/>
</dbReference>
<feature type="region of interest" description="Disordered" evidence="1">
    <location>
        <begin position="632"/>
        <end position="753"/>
    </location>
</feature>
<feature type="region of interest" description="Disordered" evidence="1">
    <location>
        <begin position="966"/>
        <end position="1010"/>
    </location>
</feature>
<feature type="compositionally biased region" description="Polar residues" evidence="1">
    <location>
        <begin position="839"/>
        <end position="872"/>
    </location>
</feature>
<gene>
    <name evidence="2" type="ORF">LSH36_655g01073</name>
</gene>
<accession>A0AAD9MVN2</accession>
<feature type="compositionally biased region" description="Polar residues" evidence="1">
    <location>
        <begin position="697"/>
        <end position="726"/>
    </location>
</feature>
<dbReference type="EMBL" id="JAODUP010000655">
    <property type="protein sequence ID" value="KAK2145823.1"/>
    <property type="molecule type" value="Genomic_DNA"/>
</dbReference>
<feature type="compositionally biased region" description="Polar residues" evidence="1">
    <location>
        <begin position="1027"/>
        <end position="1046"/>
    </location>
</feature>
<reference evidence="2" key="1">
    <citation type="journal article" date="2023" name="Mol. Biol. Evol.">
        <title>Third-Generation Sequencing Reveals the Adaptive Role of the Epigenome in Three Deep-Sea Polychaetes.</title>
        <authorList>
            <person name="Perez M."/>
            <person name="Aroh O."/>
            <person name="Sun Y."/>
            <person name="Lan Y."/>
            <person name="Juniper S.K."/>
            <person name="Young C.R."/>
            <person name="Angers B."/>
            <person name="Qian P.Y."/>
        </authorList>
    </citation>
    <scope>NUCLEOTIDE SEQUENCE</scope>
    <source>
        <strain evidence="2">P08H-3</strain>
    </source>
</reference>
<protein>
    <submittedName>
        <fullName evidence="2">Uncharacterized protein</fullName>
    </submittedName>
</protein>
<dbReference type="AlphaFoldDB" id="A0AAD9MVN2"/>
<sequence length="1078" mass="120999">MISKKVDIFLKTLAEHITKDSNVVKKPKKLKRGFQLAVSGLKDGKLKEKLLNNLDDCFTELLEIIKQHVKEQERCKKSTAAEKTIKSLCEIKDSGNKGKPATFIYNLYHKKNQTINDENLNQLDQSAQKIICQTYVRCVLPHMNSQTLLNIAAKCQAEEQDPLSWAGQMMTLCTCLLGDKNTESLKAVMKIFNKKYAEVAESTTQKNRILKLVSYGDQFLKMFHFHNQTLNQEFEGRPKYEDYLAGILATHIDCYIQLFHCDSSCCPFSGKELCCFVLSLLGKQHHYGYDVLLQLEKVHSGDGNLILPLARHLLDNVKPRDSCCLYTKYVIAARFVTQWIPSETEDVKQKAFNIPAPGDFLQWIQNFNSGLFDQLPETPHFSGVHITKFLLTDADDDLMQDLFDLLTESYSVETTMDDVQKGETLEELHDLGDADLFVIDKAPDAIDLTEESEVDNDEAMDFETDEVPHSQIEKQAEGTIRFEILTHEEALKMNLVERTEVALERIFDMESEEQVRNSSDAELDDEMRDQEVSDVRDVEGGLDRMEFTVELNEQQEDDQALGVTIQIVDKDVEDGLVTGESCKQDPDVLSSGESFESPIVIEDSGAEDCSAKKNTRTVEEQIQTGNLDYEEKLQKSMSPVSESHSEANKRSPKKRKAVVGLASPFRKMKEYGSSSEIDKTDGLKSPPKETSLEISDKTSSVASESQLQSPRNNTSLQLSPRITMHSSYRRKSLEQKEVASELQGENTEEEALPESIGRKYAVHKIESHFEEEMITDVNIIQRSPIRSSKIAIISQCVEEEEVIDRKHSSPKKVIVGLGSEHLENVDVSNAASPKKSMRSNHSSPRKTATDCNSETSTVTASSLSGEIDQQLTDNKPVSRRLKELKCHLGIPSKREKILSAAEMAKSLKEAKVKEANILPKTYSGRRHSISVHNSDKVDGASIQGGRTQRKAATKAMEMLAILSPRKRRDSLSSVHSVDGNVSMTKSRKKEDSETGITNGKEEQSKSSKSINLLGKKNISEDRVRTCRSSMPPNQLAKTLQCSNSPVKGTPTKKAVAMESTPKRRYSLRTLDKSTKNID</sequence>
<comment type="caution">
    <text evidence="2">The sequence shown here is derived from an EMBL/GenBank/DDBJ whole genome shotgun (WGS) entry which is preliminary data.</text>
</comment>
<keyword evidence="3" id="KW-1185">Reference proteome</keyword>
<feature type="compositionally biased region" description="Basic and acidic residues" evidence="1">
    <location>
        <begin position="676"/>
        <end position="696"/>
    </location>
</feature>
<feature type="region of interest" description="Disordered" evidence="1">
    <location>
        <begin position="825"/>
        <end position="872"/>
    </location>
</feature>
<evidence type="ECO:0000313" key="3">
    <source>
        <dbReference type="Proteomes" id="UP001208570"/>
    </source>
</evidence>
<evidence type="ECO:0000313" key="2">
    <source>
        <dbReference type="EMBL" id="KAK2145823.1"/>
    </source>
</evidence>
<feature type="compositionally biased region" description="Basic and acidic residues" evidence="1">
    <location>
        <begin position="1069"/>
        <end position="1078"/>
    </location>
</feature>